<keyword evidence="3" id="KW-0732">Signal</keyword>
<evidence type="ECO:0000256" key="2">
    <source>
        <dbReference type="SAM" id="MobiDB-lite"/>
    </source>
</evidence>
<dbReference type="RefSeq" id="WP_130552819.1">
    <property type="nucleotide sequence ID" value="NZ_SHMC01000009.1"/>
</dbReference>
<evidence type="ECO:0000259" key="4">
    <source>
        <dbReference type="Pfam" id="PF00080"/>
    </source>
</evidence>
<dbReference type="PRINTS" id="PR00068">
    <property type="entry name" value="CUZNDISMTASE"/>
</dbReference>
<dbReference type="Gene3D" id="2.60.40.200">
    <property type="entry name" value="Superoxide dismutase, copper/zinc binding domain"/>
    <property type="match status" value="1"/>
</dbReference>
<dbReference type="GO" id="GO:0006801">
    <property type="term" value="P:superoxide metabolic process"/>
    <property type="evidence" value="ECO:0007669"/>
    <property type="project" value="InterPro"/>
</dbReference>
<feature type="chain" id="PRO_5020839164" evidence="3">
    <location>
        <begin position="31"/>
        <end position="195"/>
    </location>
</feature>
<dbReference type="EMBL" id="SHMC01000009">
    <property type="protein sequence ID" value="TAA21378.1"/>
    <property type="molecule type" value="Genomic_DNA"/>
</dbReference>
<evidence type="ECO:0000313" key="5">
    <source>
        <dbReference type="EMBL" id="TAA21378.1"/>
    </source>
</evidence>
<comment type="similarity">
    <text evidence="1">Belongs to the Cu-Zn superoxide dismutase family.</text>
</comment>
<accession>A0A4Q8L631</accession>
<dbReference type="InterPro" id="IPR001424">
    <property type="entry name" value="SOD_Cu_Zn_dom"/>
</dbReference>
<evidence type="ECO:0000256" key="3">
    <source>
        <dbReference type="SAM" id="SignalP"/>
    </source>
</evidence>
<reference evidence="5 6" key="1">
    <citation type="submission" date="2019-02" db="EMBL/GenBank/DDBJ databases">
        <title>WGS of Pseudoxanthomonas species novum from clinical isolates.</title>
        <authorList>
            <person name="Bernier A.-M."/>
            <person name="Bernard K."/>
            <person name="Vachon A."/>
        </authorList>
    </citation>
    <scope>NUCLEOTIDE SEQUENCE [LARGE SCALE GENOMIC DNA]</scope>
    <source>
        <strain evidence="5 6">NML171200</strain>
    </source>
</reference>
<dbReference type="InterPro" id="IPR036423">
    <property type="entry name" value="SOD-like_Cu/Zn_dom_sf"/>
</dbReference>
<name>A0A4Q8L631_9GAMM</name>
<feature type="region of interest" description="Disordered" evidence="2">
    <location>
        <begin position="106"/>
        <end position="130"/>
    </location>
</feature>
<comment type="caution">
    <text evidence="5">The sequence shown here is derived from an EMBL/GenBank/DDBJ whole genome shotgun (WGS) entry which is preliminary data.</text>
</comment>
<dbReference type="CDD" id="cd00305">
    <property type="entry name" value="Cu-Zn_Superoxide_Dismutase"/>
    <property type="match status" value="1"/>
</dbReference>
<dbReference type="GO" id="GO:0005507">
    <property type="term" value="F:copper ion binding"/>
    <property type="evidence" value="ECO:0007669"/>
    <property type="project" value="InterPro"/>
</dbReference>
<dbReference type="PANTHER" id="PTHR10003">
    <property type="entry name" value="SUPEROXIDE DISMUTASE CU-ZN -RELATED"/>
    <property type="match status" value="1"/>
</dbReference>
<dbReference type="AlphaFoldDB" id="A0A4Q8L631"/>
<evidence type="ECO:0000313" key="6">
    <source>
        <dbReference type="Proteomes" id="UP000292627"/>
    </source>
</evidence>
<feature type="signal peptide" evidence="3">
    <location>
        <begin position="1"/>
        <end position="30"/>
    </location>
</feature>
<sequence>MHHRRFHRLLLPALASGGLLVLTACSTAPAPKPAPPVVVPPPATVREAQAIMRSASASLVSGKLTLSPVAGGVRIAGTIGGLPPSGRFGFHVHEVGDCSAVDASSAGGHFNPTHQPHGNAKIGAHHAGDMDNLTSDLEGVARVDTRLGEVTLGGGAPNDILGRALVVHADPDDYATQPAGKSGARVACGVIQAIR</sequence>
<dbReference type="PROSITE" id="PS00087">
    <property type="entry name" value="SOD_CU_ZN_1"/>
    <property type="match status" value="1"/>
</dbReference>
<organism evidence="5 6">
    <name type="scientific">Pseudoxanthomonas winnipegensis</name>
    <dbReference type="NCBI Taxonomy" id="2480810"/>
    <lineage>
        <taxon>Bacteria</taxon>
        <taxon>Pseudomonadati</taxon>
        <taxon>Pseudomonadota</taxon>
        <taxon>Gammaproteobacteria</taxon>
        <taxon>Lysobacterales</taxon>
        <taxon>Lysobacteraceae</taxon>
        <taxon>Pseudoxanthomonas</taxon>
    </lineage>
</organism>
<dbReference type="SUPFAM" id="SSF49329">
    <property type="entry name" value="Cu,Zn superoxide dismutase-like"/>
    <property type="match status" value="1"/>
</dbReference>
<dbReference type="Pfam" id="PF00080">
    <property type="entry name" value="Sod_Cu"/>
    <property type="match status" value="1"/>
</dbReference>
<dbReference type="PROSITE" id="PS51257">
    <property type="entry name" value="PROKAR_LIPOPROTEIN"/>
    <property type="match status" value="1"/>
</dbReference>
<dbReference type="Proteomes" id="UP000292627">
    <property type="component" value="Unassembled WGS sequence"/>
</dbReference>
<gene>
    <name evidence="5" type="ORF">EA660_17905</name>
</gene>
<dbReference type="InterPro" id="IPR024134">
    <property type="entry name" value="SOD_Cu/Zn_/chaperone"/>
</dbReference>
<feature type="domain" description="Superoxide dismutase copper/zinc binding" evidence="4">
    <location>
        <begin position="60"/>
        <end position="191"/>
    </location>
</feature>
<evidence type="ECO:0000256" key="1">
    <source>
        <dbReference type="ARBA" id="ARBA00010457"/>
    </source>
</evidence>
<dbReference type="InterPro" id="IPR018152">
    <property type="entry name" value="SOD_Cu/Zn_BS"/>
</dbReference>
<proteinExistence type="inferred from homology"/>
<dbReference type="OrthoDB" id="5431326at2"/>
<protein>
    <submittedName>
        <fullName evidence="5">Superoxide dismutase family protein</fullName>
    </submittedName>
</protein>